<keyword evidence="6 7" id="KW-0472">Membrane</keyword>
<feature type="transmembrane region" description="Helical" evidence="7">
    <location>
        <begin position="115"/>
        <end position="134"/>
    </location>
</feature>
<dbReference type="InterPro" id="IPR000515">
    <property type="entry name" value="MetI-like"/>
</dbReference>
<proteinExistence type="inferred from homology"/>
<evidence type="ECO:0000256" key="7">
    <source>
        <dbReference type="RuleBase" id="RU363032"/>
    </source>
</evidence>
<comment type="similarity">
    <text evidence="7">Belongs to the binding-protein-dependent transport system permease family.</text>
</comment>
<accession>A0AA96LRZ0</accession>
<organism evidence="9 10">
    <name type="scientific">Paenibacillus roseopurpureus</name>
    <dbReference type="NCBI Taxonomy" id="2918901"/>
    <lineage>
        <taxon>Bacteria</taxon>
        <taxon>Bacillati</taxon>
        <taxon>Bacillota</taxon>
        <taxon>Bacilli</taxon>
        <taxon>Bacillales</taxon>
        <taxon>Paenibacillaceae</taxon>
        <taxon>Paenibacillus</taxon>
    </lineage>
</organism>
<feature type="transmembrane region" description="Helical" evidence="7">
    <location>
        <begin position="85"/>
        <end position="103"/>
    </location>
</feature>
<evidence type="ECO:0000256" key="3">
    <source>
        <dbReference type="ARBA" id="ARBA00022475"/>
    </source>
</evidence>
<feature type="transmembrane region" description="Helical" evidence="7">
    <location>
        <begin position="17"/>
        <end position="35"/>
    </location>
</feature>
<evidence type="ECO:0000259" key="8">
    <source>
        <dbReference type="PROSITE" id="PS50928"/>
    </source>
</evidence>
<dbReference type="Pfam" id="PF00528">
    <property type="entry name" value="BPD_transp_1"/>
    <property type="match status" value="1"/>
</dbReference>
<evidence type="ECO:0000313" key="10">
    <source>
        <dbReference type="Proteomes" id="UP001304650"/>
    </source>
</evidence>
<dbReference type="Gene3D" id="1.10.3720.10">
    <property type="entry name" value="MetI-like"/>
    <property type="match status" value="1"/>
</dbReference>
<dbReference type="PANTHER" id="PTHR43744">
    <property type="entry name" value="ABC TRANSPORTER PERMEASE PROTEIN MG189-RELATED-RELATED"/>
    <property type="match status" value="1"/>
</dbReference>
<dbReference type="AlphaFoldDB" id="A0AA96LRZ0"/>
<evidence type="ECO:0000256" key="2">
    <source>
        <dbReference type="ARBA" id="ARBA00022448"/>
    </source>
</evidence>
<keyword evidence="2 7" id="KW-0813">Transport</keyword>
<keyword evidence="5 7" id="KW-1133">Transmembrane helix</keyword>
<keyword evidence="3" id="KW-1003">Cell membrane</keyword>
<dbReference type="InterPro" id="IPR035906">
    <property type="entry name" value="MetI-like_sf"/>
</dbReference>
<dbReference type="EMBL" id="CP130319">
    <property type="protein sequence ID" value="WNR46141.1"/>
    <property type="molecule type" value="Genomic_DNA"/>
</dbReference>
<keyword evidence="10" id="KW-1185">Reference proteome</keyword>
<dbReference type="RefSeq" id="WP_314803540.1">
    <property type="nucleotide sequence ID" value="NZ_CP130319.1"/>
</dbReference>
<comment type="subcellular location">
    <subcellularLocation>
        <location evidence="1 7">Cell membrane</location>
        <topology evidence="1 7">Multi-pass membrane protein</topology>
    </subcellularLocation>
</comment>
<keyword evidence="4 7" id="KW-0812">Transmembrane</keyword>
<dbReference type="GO" id="GO:0005886">
    <property type="term" value="C:plasma membrane"/>
    <property type="evidence" value="ECO:0007669"/>
    <property type="project" value="UniProtKB-SubCell"/>
</dbReference>
<reference evidence="9" key="1">
    <citation type="submission" date="2022-02" db="EMBL/GenBank/DDBJ databases">
        <title>Paenibacillus sp. MBLB1832 Whole Genome Shotgun Sequencing.</title>
        <authorList>
            <person name="Hwang C.Y."/>
            <person name="Cho E.-S."/>
            <person name="Seo M.-J."/>
        </authorList>
    </citation>
    <scope>NUCLEOTIDE SEQUENCE</scope>
    <source>
        <strain evidence="9">MBLB1832</strain>
    </source>
</reference>
<sequence length="297" mass="33272">MSTATALSRKKTSTADLVIIGAMIVISALCMFPLLHNLAVSFSSQGPANAGLVTVWPVQPTLSSYLEIIKDEKFFQALWVSIERVFFVTVLAFLLTVHIAFPLSRDAKQFPLRSVFVWLLVFVMMFNGGLIPFYLAMKKLHLTNSFWGLVIPLVINVFNVILVINFFRNIPKELDESASIDGAGPWKVLYAVYLPLSVPVLATITLFNIVNTWNEYFLGLIMVQNQAQIPLQTYIQQIIVQIDPTRIASGDTAYLANISNKTLNAAKIMVTMIPIMLVYPFLQRYFINGIMLGSVKE</sequence>
<dbReference type="PROSITE" id="PS50928">
    <property type="entry name" value="ABC_TM1"/>
    <property type="match status" value="1"/>
</dbReference>
<evidence type="ECO:0000256" key="1">
    <source>
        <dbReference type="ARBA" id="ARBA00004651"/>
    </source>
</evidence>
<gene>
    <name evidence="9" type="ORF">MJB10_08620</name>
</gene>
<evidence type="ECO:0000256" key="4">
    <source>
        <dbReference type="ARBA" id="ARBA00022692"/>
    </source>
</evidence>
<protein>
    <submittedName>
        <fullName evidence="9">Carbohydrate ABC transporter permease</fullName>
    </submittedName>
</protein>
<dbReference type="PANTHER" id="PTHR43744:SF9">
    <property type="entry name" value="POLYGALACTURONAN_RHAMNOGALACTURONAN TRANSPORT SYSTEM PERMEASE PROTEIN YTCP"/>
    <property type="match status" value="1"/>
</dbReference>
<feature type="transmembrane region" description="Helical" evidence="7">
    <location>
        <begin position="146"/>
        <end position="167"/>
    </location>
</feature>
<dbReference type="GO" id="GO:0055085">
    <property type="term" value="P:transmembrane transport"/>
    <property type="evidence" value="ECO:0007669"/>
    <property type="project" value="InterPro"/>
</dbReference>
<evidence type="ECO:0000313" key="9">
    <source>
        <dbReference type="EMBL" id="WNR46141.1"/>
    </source>
</evidence>
<name>A0AA96LRZ0_9BACL</name>
<evidence type="ECO:0000256" key="6">
    <source>
        <dbReference type="ARBA" id="ARBA00023136"/>
    </source>
</evidence>
<dbReference type="Proteomes" id="UP001304650">
    <property type="component" value="Chromosome"/>
</dbReference>
<feature type="transmembrane region" description="Helical" evidence="7">
    <location>
        <begin position="188"/>
        <end position="210"/>
    </location>
</feature>
<dbReference type="SUPFAM" id="SSF161098">
    <property type="entry name" value="MetI-like"/>
    <property type="match status" value="1"/>
</dbReference>
<evidence type="ECO:0000256" key="5">
    <source>
        <dbReference type="ARBA" id="ARBA00022989"/>
    </source>
</evidence>
<dbReference type="KEGG" id="proo:MJB10_08620"/>
<dbReference type="CDD" id="cd06261">
    <property type="entry name" value="TM_PBP2"/>
    <property type="match status" value="1"/>
</dbReference>
<feature type="domain" description="ABC transmembrane type-1" evidence="8">
    <location>
        <begin position="78"/>
        <end position="281"/>
    </location>
</feature>
<feature type="transmembrane region" description="Helical" evidence="7">
    <location>
        <begin position="265"/>
        <end position="282"/>
    </location>
</feature>